<evidence type="ECO:0000313" key="2">
    <source>
        <dbReference type="EMBL" id="CAB4936012.1"/>
    </source>
</evidence>
<dbReference type="PROSITE" id="PS51257">
    <property type="entry name" value="PROKAR_LIPOPROTEIN"/>
    <property type="match status" value="1"/>
</dbReference>
<organism evidence="2">
    <name type="scientific">freshwater metagenome</name>
    <dbReference type="NCBI Taxonomy" id="449393"/>
    <lineage>
        <taxon>unclassified sequences</taxon>
        <taxon>metagenomes</taxon>
        <taxon>ecological metagenomes</taxon>
    </lineage>
</organism>
<feature type="domain" description="Mce/MlaD" evidence="1">
    <location>
        <begin position="42"/>
        <end position="120"/>
    </location>
</feature>
<dbReference type="InterPro" id="IPR003399">
    <property type="entry name" value="Mce/MlaD"/>
</dbReference>
<protein>
    <submittedName>
        <fullName evidence="2">Unannotated protein</fullName>
    </submittedName>
</protein>
<evidence type="ECO:0000259" key="1">
    <source>
        <dbReference type="Pfam" id="PF02470"/>
    </source>
</evidence>
<dbReference type="AlphaFoldDB" id="A0A6J7J0G8"/>
<gene>
    <name evidence="2" type="ORF">UFOPK3674_01479</name>
</gene>
<proteinExistence type="predicted"/>
<sequence>MNKQGPSTGRLLAMALFTLSCFGLLLFLWTAFGGSTPLRAGGYRVTIPFRESGQLAQEADVRISGIRVGKVKSITADPRTGDSSVVVEIEPDFAPLPSDSRVTLRQKTLLGETYVELTPGTPGSASLEDGGTLPQGNIAKTVELDEILRTFDAPTRRAFQVWQEQMALAGAGHGRDFNDALAQLPALEEQATALLGVLRSQDGGLSTLVRDTGVVSSALSARGTELAQLITNADAVFATTASRDEQLSATIEALPAFQRESRATLDRLVTFADTTDPLVRQLQPVARELGPTMAALDRLAPQLSGLMRGLGSAQDASVKGLPAVDTFLTDATPFVQDLTPALTQLNPLAQFIGAYPSELTAFFANTVASTNAESEVRGATLKYLRLTNPLSPVNLAPYPRRVTADRTNAYALPRIADRLATADMPVYDSRGCTGGITPTLSPSTPSLVGQLLTDRIVKYVFGGSQTSVPAPGCTQQGLFTAGGVTTQFPHVGPAAQPSPLGLP</sequence>
<dbReference type="EMBL" id="CAFBMX010000007">
    <property type="protein sequence ID" value="CAB4936012.1"/>
    <property type="molecule type" value="Genomic_DNA"/>
</dbReference>
<name>A0A6J7J0G8_9ZZZZ</name>
<reference evidence="2" key="1">
    <citation type="submission" date="2020-05" db="EMBL/GenBank/DDBJ databases">
        <authorList>
            <person name="Chiriac C."/>
            <person name="Salcher M."/>
            <person name="Ghai R."/>
            <person name="Kavagutti S V."/>
        </authorList>
    </citation>
    <scope>NUCLEOTIDE SEQUENCE</scope>
</reference>
<accession>A0A6J7J0G8</accession>
<dbReference type="PANTHER" id="PTHR33371:SF4">
    <property type="entry name" value="INTERMEMBRANE PHOSPHOLIPID TRANSPORT SYSTEM BINDING PROTEIN MLAD"/>
    <property type="match status" value="1"/>
</dbReference>
<dbReference type="Pfam" id="PF02470">
    <property type="entry name" value="MlaD"/>
    <property type="match status" value="1"/>
</dbReference>
<dbReference type="InterPro" id="IPR052336">
    <property type="entry name" value="MlaD_Phospholipid_Transporter"/>
</dbReference>
<dbReference type="PANTHER" id="PTHR33371">
    <property type="entry name" value="INTERMEMBRANE PHOSPHOLIPID TRANSPORT SYSTEM BINDING PROTEIN MLAD-RELATED"/>
    <property type="match status" value="1"/>
</dbReference>